<organism evidence="2 3">
    <name type="scientific">Clavelina lepadiformis</name>
    <name type="common">Light-bulb sea squirt</name>
    <name type="synonym">Ascidia lepadiformis</name>
    <dbReference type="NCBI Taxonomy" id="159417"/>
    <lineage>
        <taxon>Eukaryota</taxon>
        <taxon>Metazoa</taxon>
        <taxon>Chordata</taxon>
        <taxon>Tunicata</taxon>
        <taxon>Ascidiacea</taxon>
        <taxon>Aplousobranchia</taxon>
        <taxon>Clavelinidae</taxon>
        <taxon>Clavelina</taxon>
    </lineage>
</organism>
<proteinExistence type="predicted"/>
<gene>
    <name evidence="2" type="ORF">CVLEPA_LOCUS29787</name>
</gene>
<name>A0ABP0GYA0_CLALP</name>
<comment type="caution">
    <text evidence="2">The sequence shown here is derived from an EMBL/GenBank/DDBJ whole genome shotgun (WGS) entry which is preliminary data.</text>
</comment>
<sequence length="75" mass="8339">MDCLTLILDKLILIHFWFFSTYGSSLTGFPVNSTHNSSYLETFAADTSPRRLRPDSNDTAKSDRTIGPPGVRSTT</sequence>
<dbReference type="EMBL" id="CAWYQH010000163">
    <property type="protein sequence ID" value="CAK8696632.1"/>
    <property type="molecule type" value="Genomic_DNA"/>
</dbReference>
<feature type="compositionally biased region" description="Basic and acidic residues" evidence="1">
    <location>
        <begin position="48"/>
        <end position="64"/>
    </location>
</feature>
<reference evidence="2 3" key="1">
    <citation type="submission" date="2024-02" db="EMBL/GenBank/DDBJ databases">
        <authorList>
            <person name="Daric V."/>
            <person name="Darras S."/>
        </authorList>
    </citation>
    <scope>NUCLEOTIDE SEQUENCE [LARGE SCALE GENOMIC DNA]</scope>
</reference>
<accession>A0ABP0GYA0</accession>
<feature type="region of interest" description="Disordered" evidence="1">
    <location>
        <begin position="48"/>
        <end position="75"/>
    </location>
</feature>
<evidence type="ECO:0000313" key="2">
    <source>
        <dbReference type="EMBL" id="CAK8696632.1"/>
    </source>
</evidence>
<dbReference type="Proteomes" id="UP001642483">
    <property type="component" value="Unassembled WGS sequence"/>
</dbReference>
<evidence type="ECO:0008006" key="4">
    <source>
        <dbReference type="Google" id="ProtNLM"/>
    </source>
</evidence>
<evidence type="ECO:0000313" key="3">
    <source>
        <dbReference type="Proteomes" id="UP001642483"/>
    </source>
</evidence>
<protein>
    <recommendedName>
        <fullName evidence="4">Secreted protein</fullName>
    </recommendedName>
</protein>
<keyword evidence="3" id="KW-1185">Reference proteome</keyword>
<evidence type="ECO:0000256" key="1">
    <source>
        <dbReference type="SAM" id="MobiDB-lite"/>
    </source>
</evidence>